<proteinExistence type="predicted"/>
<dbReference type="PANTHER" id="PTHR43798">
    <property type="entry name" value="MONOACYLGLYCEROL LIPASE"/>
    <property type="match status" value="1"/>
</dbReference>
<dbReference type="GO" id="GO:0046464">
    <property type="term" value="P:acylglycerol catabolic process"/>
    <property type="evidence" value="ECO:0007669"/>
    <property type="project" value="TreeGrafter"/>
</dbReference>
<dbReference type="InterPro" id="IPR029058">
    <property type="entry name" value="AB_hydrolase_fold"/>
</dbReference>
<dbReference type="GO" id="GO:0047372">
    <property type="term" value="F:monoacylglycerol lipase activity"/>
    <property type="evidence" value="ECO:0007669"/>
    <property type="project" value="TreeGrafter"/>
</dbReference>
<name>A0A1L3MRF6_9BACI</name>
<dbReference type="RefSeq" id="WP_072579735.1">
    <property type="nucleotide sequence ID" value="NZ_CP016020.1"/>
</dbReference>
<dbReference type="OrthoDB" id="59888at2"/>
<evidence type="ECO:0000259" key="1">
    <source>
        <dbReference type="Pfam" id="PF00561"/>
    </source>
</evidence>
<dbReference type="GO" id="GO:0016020">
    <property type="term" value="C:membrane"/>
    <property type="evidence" value="ECO:0007669"/>
    <property type="project" value="TreeGrafter"/>
</dbReference>
<dbReference type="InterPro" id="IPR000073">
    <property type="entry name" value="AB_hydrolase_1"/>
</dbReference>
<sequence length="248" mass="28419">MNNEKFIQVYDCLLYTHLLGNKSSKPTLVMEAGYGNDSHAWDSVINELSTLTEVFVYDRAGLGQSGKTTRFRTSREMTEELKELVKKVKIKTPFILVGHSFGGVIARLYATMYPDDVCGMVLVDSTPENYRERFLPTMNESFQQAYEKQFIYESNAEEFTESLNQVKKSRKMLDIPLVVLSAGKKAHYSSQSQELWHEMQREMLTISTKPKMVIANNSSHYIQDDEPDIIIESVQYLLDNDKASVKVD</sequence>
<dbReference type="AlphaFoldDB" id="A0A1L3MRF6"/>
<reference evidence="2 3" key="1">
    <citation type="journal article" date="2016" name="Sci. Rep.">
        <title>Complete genome sequence and transcriptomic analysis of a novel marine strain Bacillus weihaiensis reveals the mechanism of brown algae degradation.</title>
        <authorList>
            <person name="Zhu Y."/>
            <person name="Chen P."/>
            <person name="Bao Y."/>
            <person name="Men Y."/>
            <person name="Zeng Y."/>
            <person name="Yang J."/>
            <person name="Sun J."/>
            <person name="Sun Y."/>
        </authorList>
    </citation>
    <scope>NUCLEOTIDE SEQUENCE [LARGE SCALE GENOMIC DNA]</scope>
    <source>
        <strain evidence="2 3">Alg07</strain>
    </source>
</reference>
<dbReference type="EMBL" id="CP016020">
    <property type="protein sequence ID" value="APH04940.1"/>
    <property type="molecule type" value="Genomic_DNA"/>
</dbReference>
<protein>
    <submittedName>
        <fullName evidence="2">Alpha/beta hydrolase</fullName>
    </submittedName>
</protein>
<dbReference type="PRINTS" id="PR00111">
    <property type="entry name" value="ABHYDROLASE"/>
</dbReference>
<dbReference type="KEGG" id="bwh:A9C19_09360"/>
<dbReference type="STRING" id="1547283.A9C19_09360"/>
<evidence type="ECO:0000313" key="3">
    <source>
        <dbReference type="Proteomes" id="UP000181936"/>
    </source>
</evidence>
<keyword evidence="3" id="KW-1185">Reference proteome</keyword>
<dbReference type="SUPFAM" id="SSF53474">
    <property type="entry name" value="alpha/beta-Hydrolases"/>
    <property type="match status" value="1"/>
</dbReference>
<feature type="domain" description="AB hydrolase-1" evidence="1">
    <location>
        <begin position="26"/>
        <end position="158"/>
    </location>
</feature>
<evidence type="ECO:0000313" key="2">
    <source>
        <dbReference type="EMBL" id="APH04940.1"/>
    </source>
</evidence>
<dbReference type="PANTHER" id="PTHR43798:SF33">
    <property type="entry name" value="HYDROLASE, PUTATIVE (AFU_ORTHOLOGUE AFUA_2G14860)-RELATED"/>
    <property type="match status" value="1"/>
</dbReference>
<keyword evidence="2" id="KW-0378">Hydrolase</keyword>
<dbReference type="Gene3D" id="3.40.50.1820">
    <property type="entry name" value="alpha/beta hydrolase"/>
    <property type="match status" value="1"/>
</dbReference>
<gene>
    <name evidence="2" type="ORF">A9C19_09360</name>
</gene>
<accession>A0A1L3MRF6</accession>
<dbReference type="Pfam" id="PF00561">
    <property type="entry name" value="Abhydrolase_1"/>
    <property type="match status" value="1"/>
</dbReference>
<dbReference type="InterPro" id="IPR050266">
    <property type="entry name" value="AB_hydrolase_sf"/>
</dbReference>
<dbReference type="Proteomes" id="UP000181936">
    <property type="component" value="Chromosome"/>
</dbReference>
<organism evidence="2 3">
    <name type="scientific">Bacillus weihaiensis</name>
    <dbReference type="NCBI Taxonomy" id="1547283"/>
    <lineage>
        <taxon>Bacteria</taxon>
        <taxon>Bacillati</taxon>
        <taxon>Bacillota</taxon>
        <taxon>Bacilli</taxon>
        <taxon>Bacillales</taxon>
        <taxon>Bacillaceae</taxon>
        <taxon>Bacillus</taxon>
    </lineage>
</organism>